<accession>E4WVP3</accession>
<protein>
    <submittedName>
        <fullName evidence="1">Uncharacterized protein</fullName>
    </submittedName>
</protein>
<organism evidence="1">
    <name type="scientific">Oikopleura dioica</name>
    <name type="common">Tunicate</name>
    <dbReference type="NCBI Taxonomy" id="34765"/>
    <lineage>
        <taxon>Eukaryota</taxon>
        <taxon>Metazoa</taxon>
        <taxon>Chordata</taxon>
        <taxon>Tunicata</taxon>
        <taxon>Appendicularia</taxon>
        <taxon>Copelata</taxon>
        <taxon>Oikopleuridae</taxon>
        <taxon>Oikopleura</taxon>
    </lineage>
</organism>
<dbReference type="Proteomes" id="UP000001307">
    <property type="component" value="Unassembled WGS sequence"/>
</dbReference>
<reference evidence="1" key="1">
    <citation type="journal article" date="2010" name="Science">
        <title>Plasticity of animal genome architecture unmasked by rapid evolution of a pelagic tunicate.</title>
        <authorList>
            <person name="Denoeud F."/>
            <person name="Henriet S."/>
            <person name="Mungpakdee S."/>
            <person name="Aury J.M."/>
            <person name="Da Silva C."/>
            <person name="Brinkmann H."/>
            <person name="Mikhaleva J."/>
            <person name="Olsen L.C."/>
            <person name="Jubin C."/>
            <person name="Canestro C."/>
            <person name="Bouquet J.M."/>
            <person name="Danks G."/>
            <person name="Poulain J."/>
            <person name="Campsteijn C."/>
            <person name="Adamski M."/>
            <person name="Cross I."/>
            <person name="Yadetie F."/>
            <person name="Muffato M."/>
            <person name="Louis A."/>
            <person name="Butcher S."/>
            <person name="Tsagkogeorga G."/>
            <person name="Konrad A."/>
            <person name="Singh S."/>
            <person name="Jensen M.F."/>
            <person name="Cong E.H."/>
            <person name="Eikeseth-Otteraa H."/>
            <person name="Noel B."/>
            <person name="Anthouard V."/>
            <person name="Porcel B.M."/>
            <person name="Kachouri-Lafond R."/>
            <person name="Nishino A."/>
            <person name="Ugolini M."/>
            <person name="Chourrout P."/>
            <person name="Nishida H."/>
            <person name="Aasland R."/>
            <person name="Huzurbazar S."/>
            <person name="Westhof E."/>
            <person name="Delsuc F."/>
            <person name="Lehrach H."/>
            <person name="Reinhardt R."/>
            <person name="Weissenbach J."/>
            <person name="Roy S.W."/>
            <person name="Artiguenave F."/>
            <person name="Postlethwait J.H."/>
            <person name="Manak J.R."/>
            <person name="Thompson E.M."/>
            <person name="Jaillon O."/>
            <person name="Du Pasquier L."/>
            <person name="Boudinot P."/>
            <person name="Liberles D.A."/>
            <person name="Volff J.N."/>
            <person name="Philippe H."/>
            <person name="Lenhard B."/>
            <person name="Roest Crollius H."/>
            <person name="Wincker P."/>
            <person name="Chourrout D."/>
        </authorList>
    </citation>
    <scope>NUCLEOTIDE SEQUENCE [LARGE SCALE GENOMIC DNA]</scope>
</reference>
<keyword evidence="2" id="KW-1185">Reference proteome</keyword>
<proteinExistence type="predicted"/>
<dbReference type="EMBL" id="FN653017">
    <property type="protein sequence ID" value="CBY21196.1"/>
    <property type="molecule type" value="Genomic_DNA"/>
</dbReference>
<sequence>MKNLSEALQGVDPEAILFPDPSNLPSTDLLTARQLNVVRNLLNPAIPSLSFIDRFTAKSVVPITVKQRCLVKLPLYVSAALSGSTSLASFPEVPMSTGPVQSLGYFPHSLVAHGFVASPLVGATVSLDRVPLFSTEAVEYRDLLQQSGRSPRYRFTQDSFFEIVARTCRPQEDTGPYMSKKDRVQAVGGEVLRLNSLYYDSPSFGFQPAFPAQPNRVFNRDYDYASATHLRLTCSSMFEPTQIESGTIRPLISTMCDVDCHALSIIEVAAVFKEVLLDEFQRMTVVIKNGERYLRSDRPGYPCHQLLVSPGRLDPYTPEDYETLRTRGFLPWNMKKAGRFLTCLMSGCGERLPLSAGRPSMFLENEEYRRRSSNQCYRKKRSACGKFDEWDSRSSRETRAGLWHLVEPADGSPGFWERVFFEGFNYSTKAVNQQVRGKATGSRLFFYREEDIPYQEYEAALGLLTLVVDVADIMRGRYLAQCEVTGEKCFPLFCRTRFLPGAPHPQTGQWIESLVAMHDDLGPLMDNIESILNRCHRDKGEELYCLAAADERSPRMACYFDRLLDYSLPHESPRDENFLVVTRDGTVQFIDESFGLSGGWEVPVKCSTQPSQIAETPLFDVTVDYASSFGNSPTPTTRLGGKEFQGTEYF</sequence>
<dbReference type="AlphaFoldDB" id="E4WVP3"/>
<gene>
    <name evidence="1" type="ORF">GSOID_T00008951001</name>
</gene>
<evidence type="ECO:0000313" key="1">
    <source>
        <dbReference type="EMBL" id="CBY21196.1"/>
    </source>
</evidence>
<name>E4WVP3_OIKDI</name>
<dbReference type="InParanoid" id="E4WVP3"/>
<evidence type="ECO:0000313" key="2">
    <source>
        <dbReference type="Proteomes" id="UP000001307"/>
    </source>
</evidence>